<accession>A0A0V0H964</accession>
<organism evidence="1">
    <name type="scientific">Solanum chacoense</name>
    <name type="common">Chaco potato</name>
    <dbReference type="NCBI Taxonomy" id="4108"/>
    <lineage>
        <taxon>Eukaryota</taxon>
        <taxon>Viridiplantae</taxon>
        <taxon>Streptophyta</taxon>
        <taxon>Embryophyta</taxon>
        <taxon>Tracheophyta</taxon>
        <taxon>Spermatophyta</taxon>
        <taxon>Magnoliopsida</taxon>
        <taxon>eudicotyledons</taxon>
        <taxon>Gunneridae</taxon>
        <taxon>Pentapetalae</taxon>
        <taxon>asterids</taxon>
        <taxon>lamiids</taxon>
        <taxon>Solanales</taxon>
        <taxon>Solanaceae</taxon>
        <taxon>Solanoideae</taxon>
        <taxon>Solaneae</taxon>
        <taxon>Solanum</taxon>
    </lineage>
</organism>
<reference evidence="1" key="1">
    <citation type="submission" date="2015-12" db="EMBL/GenBank/DDBJ databases">
        <title>Gene expression during late stages of embryo sac development: a critical building block for successful pollen-pistil interactions.</title>
        <authorList>
            <person name="Liu Y."/>
            <person name="Joly V."/>
            <person name="Sabar M."/>
            <person name="Matton D.P."/>
        </authorList>
    </citation>
    <scope>NUCLEOTIDE SEQUENCE</scope>
</reference>
<dbReference type="AlphaFoldDB" id="A0A0V0H964"/>
<sequence>MPSRTTFNSCTILRQIPNVIILSFRYIGNKFKNLMSLAQYTHFLLFDLNVQLFDHPNFTGLHPQM</sequence>
<proteinExistence type="predicted"/>
<name>A0A0V0H964_SOLCH</name>
<dbReference type="EMBL" id="GEDG01023204">
    <property type="protein sequence ID" value="JAP16917.1"/>
    <property type="molecule type" value="Transcribed_RNA"/>
</dbReference>
<protein>
    <submittedName>
        <fullName evidence="1">Putative ovule protein</fullName>
    </submittedName>
</protein>
<evidence type="ECO:0000313" key="1">
    <source>
        <dbReference type="EMBL" id="JAP16917.1"/>
    </source>
</evidence>